<evidence type="ECO:0000313" key="2">
    <source>
        <dbReference type="Proteomes" id="UP000265801"/>
    </source>
</evidence>
<comment type="caution">
    <text evidence="1">The sequence shown here is derived from an EMBL/GenBank/DDBJ whole genome shotgun (WGS) entry which is preliminary data.</text>
</comment>
<dbReference type="RefSeq" id="WP_119545544.1">
    <property type="nucleotide sequence ID" value="NZ_QXIR01000003.1"/>
</dbReference>
<dbReference type="Pfam" id="PF13797">
    <property type="entry name" value="Post_transc_reg"/>
    <property type="match status" value="1"/>
</dbReference>
<dbReference type="EMBL" id="QXIR01000003">
    <property type="protein sequence ID" value="RIW37663.1"/>
    <property type="molecule type" value="Genomic_DNA"/>
</dbReference>
<organism evidence="1 2">
    <name type="scientific">Bacillus salacetis</name>
    <dbReference type="NCBI Taxonomy" id="2315464"/>
    <lineage>
        <taxon>Bacteria</taxon>
        <taxon>Bacillati</taxon>
        <taxon>Bacillota</taxon>
        <taxon>Bacilli</taxon>
        <taxon>Bacillales</taxon>
        <taxon>Bacillaceae</taxon>
        <taxon>Bacillus</taxon>
    </lineage>
</organism>
<sequence>MNVLKHPYSSFYYDVEPALTSKVEEFAVLGYGEATVESLWTYLLKKKWKKPKEEIRVFELVSDIMSVKPGEYMSFETVEAYRSPNWFTDLNEDELKELLKPGKKPT</sequence>
<evidence type="ECO:0000313" key="1">
    <source>
        <dbReference type="EMBL" id="RIW37663.1"/>
    </source>
</evidence>
<dbReference type="Proteomes" id="UP000265801">
    <property type="component" value="Unassembled WGS sequence"/>
</dbReference>
<reference evidence="1 2" key="1">
    <citation type="submission" date="2018-09" db="EMBL/GenBank/DDBJ databases">
        <title>Bacillus saliacetes sp. nov., isolated from Thai shrimp paste (Ka-pi).</title>
        <authorList>
            <person name="Daroonpunt R."/>
            <person name="Tanasupawat S."/>
            <person name="Yiamsombut S."/>
        </authorList>
    </citation>
    <scope>NUCLEOTIDE SEQUENCE [LARGE SCALE GENOMIC DNA]</scope>
    <source>
        <strain evidence="1 2">SKP7-4</strain>
    </source>
</reference>
<dbReference type="OrthoDB" id="2990595at2"/>
<proteinExistence type="predicted"/>
<name>A0A3A1R8J6_9BACI</name>
<gene>
    <name evidence="1" type="ORF">D3H55_03570</name>
</gene>
<accession>A0A3A1R8J6</accession>
<dbReference type="InterPro" id="IPR025716">
    <property type="entry name" value="Post-transcriptional_regulator"/>
</dbReference>
<protein>
    <submittedName>
        <fullName evidence="1">Competence protein ComN</fullName>
    </submittedName>
</protein>
<dbReference type="AlphaFoldDB" id="A0A3A1R8J6"/>
<keyword evidence="2" id="KW-1185">Reference proteome</keyword>